<accession>A0M0H1</accession>
<evidence type="ECO:0000259" key="4">
    <source>
        <dbReference type="Pfam" id="PF05726"/>
    </source>
</evidence>
<dbReference type="PANTHER" id="PTHR13903:SF8">
    <property type="entry name" value="PIRIN"/>
    <property type="match status" value="1"/>
</dbReference>
<evidence type="ECO:0000256" key="2">
    <source>
        <dbReference type="RuleBase" id="RU003457"/>
    </source>
</evidence>
<dbReference type="STRING" id="411154.GFO_1142"/>
<dbReference type="InterPro" id="IPR003829">
    <property type="entry name" value="Pirin_N_dom"/>
</dbReference>
<evidence type="ECO:0000259" key="3">
    <source>
        <dbReference type="Pfam" id="PF02678"/>
    </source>
</evidence>
<dbReference type="HOGENOM" id="CLU_045717_1_1_10"/>
<dbReference type="Pfam" id="PF05726">
    <property type="entry name" value="Pirin_C"/>
    <property type="match status" value="1"/>
</dbReference>
<sequence>MRMGFSEFIDNTLYAFPLKYLSGKSRLKFSCCAFRFRSRQAGVETFLIDLSTTPTVPRNNLRSLNRSELNFKNMSNTELIIKERAADIGNFMVGRLLPFRQKRAVGPFTFIDHMGPARMSKDENLDVPPHPHIGLSTLTYLFEGSIVHKDSLGSEVEIKPGSVNWMTAGKGVVHSERTPGYLRDSDKTLHGLQIWVALPKNLEQMQPTFAHFEEKDIPHWSEQGAQFKLIAGKAFGKVSPVPVHSELYFIEIKSKEKQQINIGKELYGESALYILEGSVTADGHHYGTKQILVAKESTLCSFDMEPNTTLYVFGGIPFEEERFLYWNFVNSDKEVIEKAKKDWKDQNLKAFPKVPGDEEEYVPLPKPRKL</sequence>
<protein>
    <submittedName>
        <fullName evidence="5">Pirin family protein</fullName>
    </submittedName>
</protein>
<name>A0M0H1_CHRFK</name>
<dbReference type="InterPro" id="IPR012093">
    <property type="entry name" value="Pirin"/>
</dbReference>
<dbReference type="AlphaFoldDB" id="A0M0H1"/>
<dbReference type="InterPro" id="IPR011051">
    <property type="entry name" value="RmlC_Cupin_sf"/>
</dbReference>
<dbReference type="eggNOG" id="COG1741">
    <property type="taxonomic scope" value="Bacteria"/>
</dbReference>
<dbReference type="KEGG" id="gfo:GFO_1142"/>
<dbReference type="PANTHER" id="PTHR13903">
    <property type="entry name" value="PIRIN-RELATED"/>
    <property type="match status" value="1"/>
</dbReference>
<organism evidence="5 6">
    <name type="scientific">Christiangramia forsetii (strain DSM 17595 / CGMCC 1.15422 / KT0803)</name>
    <name type="common">Gramella forsetii</name>
    <dbReference type="NCBI Taxonomy" id="411154"/>
    <lineage>
        <taxon>Bacteria</taxon>
        <taxon>Pseudomonadati</taxon>
        <taxon>Bacteroidota</taxon>
        <taxon>Flavobacteriia</taxon>
        <taxon>Flavobacteriales</taxon>
        <taxon>Flavobacteriaceae</taxon>
        <taxon>Christiangramia</taxon>
    </lineage>
</organism>
<feature type="domain" description="Pirin N-terminal" evidence="3">
    <location>
        <begin position="97"/>
        <end position="196"/>
    </location>
</feature>
<dbReference type="Gene3D" id="2.60.120.10">
    <property type="entry name" value="Jelly Rolls"/>
    <property type="match status" value="2"/>
</dbReference>
<comment type="similarity">
    <text evidence="1 2">Belongs to the pirin family.</text>
</comment>
<evidence type="ECO:0000313" key="6">
    <source>
        <dbReference type="Proteomes" id="UP000000755"/>
    </source>
</evidence>
<dbReference type="EMBL" id="CU207366">
    <property type="protein sequence ID" value="CAL66116.1"/>
    <property type="molecule type" value="Genomic_DNA"/>
</dbReference>
<evidence type="ECO:0000256" key="1">
    <source>
        <dbReference type="ARBA" id="ARBA00008416"/>
    </source>
</evidence>
<dbReference type="Proteomes" id="UP000000755">
    <property type="component" value="Chromosome"/>
</dbReference>
<dbReference type="InterPro" id="IPR014710">
    <property type="entry name" value="RmlC-like_jellyroll"/>
</dbReference>
<dbReference type="InterPro" id="IPR008778">
    <property type="entry name" value="Pirin_C_dom"/>
</dbReference>
<dbReference type="SUPFAM" id="SSF51182">
    <property type="entry name" value="RmlC-like cupins"/>
    <property type="match status" value="1"/>
</dbReference>
<dbReference type="Pfam" id="PF02678">
    <property type="entry name" value="Pirin"/>
    <property type="match status" value="1"/>
</dbReference>
<gene>
    <name evidence="5" type="ordered locus">GFO_1142</name>
</gene>
<dbReference type="CDD" id="cd02909">
    <property type="entry name" value="cupin_pirin_N"/>
    <property type="match status" value="1"/>
</dbReference>
<reference evidence="5 6" key="1">
    <citation type="journal article" date="2006" name="Environ. Microbiol.">
        <title>Whole genome analysis of the marine Bacteroidetes'Gramella forsetii' reveals adaptations to degradation of polymeric organic matter.</title>
        <authorList>
            <person name="Bauer M."/>
            <person name="Kube M."/>
            <person name="Teeling H."/>
            <person name="Richter M."/>
            <person name="Lombardot T."/>
            <person name="Allers E."/>
            <person name="Wuerdemann C.A."/>
            <person name="Quast C."/>
            <person name="Kuhl H."/>
            <person name="Knaust F."/>
            <person name="Woebken D."/>
            <person name="Bischof K."/>
            <person name="Mussmann M."/>
            <person name="Choudhuri J.V."/>
            <person name="Meyer F."/>
            <person name="Reinhardt R."/>
            <person name="Amann R.I."/>
            <person name="Gloeckner F.O."/>
        </authorList>
    </citation>
    <scope>NUCLEOTIDE SEQUENCE [LARGE SCALE GENOMIC DNA]</scope>
    <source>
        <strain evidence="5 6">KT0803</strain>
    </source>
</reference>
<feature type="domain" description="Pirin C-terminal" evidence="4">
    <location>
        <begin position="251"/>
        <end position="347"/>
    </location>
</feature>
<proteinExistence type="inferred from homology"/>
<evidence type="ECO:0000313" key="5">
    <source>
        <dbReference type="EMBL" id="CAL66116.1"/>
    </source>
</evidence>